<accession>A0ABS1EYC8</accession>
<sequence>MAEITASLVKDLREKTGAGMMDCKKALNETQGDLEGAVDWLRKKGLAAAAKKSGRVAAEGLVAVATAGTKGAVVEVNAETDFVARNDKFQAFAAKCAELALATGGDVEALKAAAYPGTSHTAQDELTSLIATVGENMNLRRSVTLSVSAGVVVSYVHSAIAPGLGKIGVLVALESTGDAAKLAELGKQIAMHIAAARPDALDIADVDSSSLERERNVLAEQARASGKPENIIEKMVEGRVRKFYEEVCLLEQTYVIDGETKVRKVVENTAKDIGAPVKVTGFTRFALGEGIEKAQSDFAAEVAAAAGGQG</sequence>
<dbReference type="PANTHER" id="PTHR11741:SF0">
    <property type="entry name" value="ELONGATION FACTOR TS, MITOCHONDRIAL"/>
    <property type="match status" value="1"/>
</dbReference>
<dbReference type="InterPro" id="IPR036402">
    <property type="entry name" value="EF-Ts_dimer_sf"/>
</dbReference>
<evidence type="ECO:0000259" key="8">
    <source>
        <dbReference type="Pfam" id="PF00889"/>
    </source>
</evidence>
<dbReference type="InterPro" id="IPR018101">
    <property type="entry name" value="Transl_elong_Ts_CS"/>
</dbReference>
<keyword evidence="3 5" id="KW-0251">Elongation factor</keyword>
<evidence type="ECO:0000256" key="3">
    <source>
        <dbReference type="ARBA" id="ARBA00022768"/>
    </source>
</evidence>
<evidence type="ECO:0000256" key="1">
    <source>
        <dbReference type="ARBA" id="ARBA00005532"/>
    </source>
</evidence>
<comment type="subcellular location">
    <subcellularLocation>
        <location evidence="5 7">Cytoplasm</location>
    </subcellularLocation>
</comment>
<dbReference type="SUPFAM" id="SSF46934">
    <property type="entry name" value="UBA-like"/>
    <property type="match status" value="1"/>
</dbReference>
<dbReference type="Gene3D" id="1.10.8.10">
    <property type="entry name" value="DNA helicase RuvA subunit, C-terminal domain"/>
    <property type="match status" value="1"/>
</dbReference>
<dbReference type="Gene3D" id="3.30.479.20">
    <property type="entry name" value="Elongation factor Ts, dimerisation domain"/>
    <property type="match status" value="2"/>
</dbReference>
<comment type="function">
    <text evidence="5 6">Associates with the EF-Tu.GDP complex and induces the exchange of GDP to GTP. It remains bound to the aminoacyl-tRNA.EF-Tu.GTP complex up to the GTP hydrolysis stage on the ribosome.</text>
</comment>
<keyword evidence="4 5" id="KW-0648">Protein biosynthesis</keyword>
<comment type="similarity">
    <text evidence="1 5 6">Belongs to the EF-Ts family.</text>
</comment>
<dbReference type="Gene3D" id="1.10.286.20">
    <property type="match status" value="1"/>
</dbReference>
<keyword evidence="10" id="KW-1185">Reference proteome</keyword>
<dbReference type="EMBL" id="JAENHM010000007">
    <property type="protein sequence ID" value="MBK1836167.1"/>
    <property type="molecule type" value="Genomic_DNA"/>
</dbReference>
<evidence type="ECO:0000256" key="5">
    <source>
        <dbReference type="HAMAP-Rule" id="MF_00050"/>
    </source>
</evidence>
<evidence type="ECO:0000256" key="7">
    <source>
        <dbReference type="RuleBase" id="RU000643"/>
    </source>
</evidence>
<dbReference type="PANTHER" id="PTHR11741">
    <property type="entry name" value="ELONGATION FACTOR TS"/>
    <property type="match status" value="1"/>
</dbReference>
<feature type="region of interest" description="Involved in Mg(2+) ion dislocation from EF-Tu" evidence="5">
    <location>
        <begin position="80"/>
        <end position="83"/>
    </location>
</feature>
<dbReference type="HAMAP" id="MF_00050">
    <property type="entry name" value="EF_Ts"/>
    <property type="match status" value="1"/>
</dbReference>
<protein>
    <recommendedName>
        <fullName evidence="2 5">Elongation factor Ts</fullName>
        <shortName evidence="5">EF-Ts</shortName>
    </recommendedName>
</protein>
<dbReference type="NCBIfam" id="TIGR00116">
    <property type="entry name" value="tsf"/>
    <property type="match status" value="1"/>
</dbReference>
<evidence type="ECO:0000256" key="2">
    <source>
        <dbReference type="ARBA" id="ARBA00016956"/>
    </source>
</evidence>
<dbReference type="GO" id="GO:0003746">
    <property type="term" value="F:translation elongation factor activity"/>
    <property type="evidence" value="ECO:0007669"/>
    <property type="project" value="UniProtKB-KW"/>
</dbReference>
<dbReference type="InterPro" id="IPR001816">
    <property type="entry name" value="Transl_elong_EFTs/EF1B"/>
</dbReference>
<evidence type="ECO:0000256" key="4">
    <source>
        <dbReference type="ARBA" id="ARBA00022917"/>
    </source>
</evidence>
<dbReference type="InterPro" id="IPR009060">
    <property type="entry name" value="UBA-like_sf"/>
</dbReference>
<name>A0ABS1EYC8_9PROT</name>
<organism evidence="9 10">
    <name type="scientific">Azospirillum endophyticum</name>
    <dbReference type="NCBI Taxonomy" id="2800326"/>
    <lineage>
        <taxon>Bacteria</taxon>
        <taxon>Pseudomonadati</taxon>
        <taxon>Pseudomonadota</taxon>
        <taxon>Alphaproteobacteria</taxon>
        <taxon>Rhodospirillales</taxon>
        <taxon>Azospirillaceae</taxon>
        <taxon>Azospirillum</taxon>
    </lineage>
</organism>
<feature type="domain" description="Translation elongation factor EFTs/EF1B dimerisation" evidence="8">
    <location>
        <begin position="71"/>
        <end position="289"/>
    </location>
</feature>
<gene>
    <name evidence="5" type="primary">tsf</name>
    <name evidence="9" type="ORF">JHL17_01965</name>
</gene>
<proteinExistence type="inferred from homology"/>
<evidence type="ECO:0000313" key="9">
    <source>
        <dbReference type="EMBL" id="MBK1836167.1"/>
    </source>
</evidence>
<reference evidence="10" key="1">
    <citation type="submission" date="2021-01" db="EMBL/GenBank/DDBJ databases">
        <title>Genome public.</title>
        <authorList>
            <person name="Liu C."/>
            <person name="Sun Q."/>
        </authorList>
    </citation>
    <scope>NUCLEOTIDE SEQUENCE [LARGE SCALE GENOMIC DNA]</scope>
    <source>
        <strain evidence="10">YIM B02556</strain>
    </source>
</reference>
<dbReference type="CDD" id="cd14275">
    <property type="entry name" value="UBA_EF-Ts"/>
    <property type="match status" value="1"/>
</dbReference>
<dbReference type="Pfam" id="PF00889">
    <property type="entry name" value="EF_TS"/>
    <property type="match status" value="1"/>
</dbReference>
<dbReference type="RefSeq" id="WP_200190374.1">
    <property type="nucleotide sequence ID" value="NZ_JAENHM010000007.1"/>
</dbReference>
<dbReference type="PROSITE" id="PS01127">
    <property type="entry name" value="EF_TS_2"/>
    <property type="match status" value="1"/>
</dbReference>
<dbReference type="PROSITE" id="PS01126">
    <property type="entry name" value="EF_TS_1"/>
    <property type="match status" value="1"/>
</dbReference>
<evidence type="ECO:0000313" key="10">
    <source>
        <dbReference type="Proteomes" id="UP000652760"/>
    </source>
</evidence>
<dbReference type="InterPro" id="IPR014039">
    <property type="entry name" value="Transl_elong_EFTs/EF1B_dimer"/>
</dbReference>
<evidence type="ECO:0000256" key="6">
    <source>
        <dbReference type="RuleBase" id="RU000642"/>
    </source>
</evidence>
<keyword evidence="5" id="KW-0963">Cytoplasm</keyword>
<dbReference type="Proteomes" id="UP000652760">
    <property type="component" value="Unassembled WGS sequence"/>
</dbReference>
<comment type="caution">
    <text evidence="9">The sequence shown here is derived from an EMBL/GenBank/DDBJ whole genome shotgun (WGS) entry which is preliminary data.</text>
</comment>
<dbReference type="SUPFAM" id="SSF54713">
    <property type="entry name" value="Elongation factor Ts (EF-Ts), dimerisation domain"/>
    <property type="match status" value="2"/>
</dbReference>